<dbReference type="AlphaFoldDB" id="A0AAV8VKZ5"/>
<accession>A0AAV8VKZ5</accession>
<keyword evidence="2" id="KW-1185">Reference proteome</keyword>
<proteinExistence type="predicted"/>
<organism evidence="1 2">
    <name type="scientific">Exocentrus adspersus</name>
    <dbReference type="NCBI Taxonomy" id="1586481"/>
    <lineage>
        <taxon>Eukaryota</taxon>
        <taxon>Metazoa</taxon>
        <taxon>Ecdysozoa</taxon>
        <taxon>Arthropoda</taxon>
        <taxon>Hexapoda</taxon>
        <taxon>Insecta</taxon>
        <taxon>Pterygota</taxon>
        <taxon>Neoptera</taxon>
        <taxon>Endopterygota</taxon>
        <taxon>Coleoptera</taxon>
        <taxon>Polyphaga</taxon>
        <taxon>Cucujiformia</taxon>
        <taxon>Chrysomeloidea</taxon>
        <taxon>Cerambycidae</taxon>
        <taxon>Lamiinae</taxon>
        <taxon>Acanthocinini</taxon>
        <taxon>Exocentrus</taxon>
    </lineage>
</organism>
<reference evidence="1 2" key="1">
    <citation type="journal article" date="2023" name="Insect Mol. Biol.">
        <title>Genome sequencing provides insights into the evolution of gene families encoding plant cell wall-degrading enzymes in longhorned beetles.</title>
        <authorList>
            <person name="Shin N.R."/>
            <person name="Okamura Y."/>
            <person name="Kirsch R."/>
            <person name="Pauchet Y."/>
        </authorList>
    </citation>
    <scope>NUCLEOTIDE SEQUENCE [LARGE SCALE GENOMIC DNA]</scope>
    <source>
        <strain evidence="1">EAD_L_NR</strain>
    </source>
</reference>
<gene>
    <name evidence="1" type="ORF">NQ315_011414</name>
</gene>
<name>A0AAV8VKZ5_9CUCU</name>
<dbReference type="EMBL" id="JANEYG010000071">
    <property type="protein sequence ID" value="KAJ8914471.1"/>
    <property type="molecule type" value="Genomic_DNA"/>
</dbReference>
<comment type="caution">
    <text evidence="1">The sequence shown here is derived from an EMBL/GenBank/DDBJ whole genome shotgun (WGS) entry which is preliminary data.</text>
</comment>
<evidence type="ECO:0000313" key="2">
    <source>
        <dbReference type="Proteomes" id="UP001159042"/>
    </source>
</evidence>
<sequence>MFIKVKGIHLQCTNILVNFDVTSLSTKVPINEALEELYRRLGMVDKDVTLVDLARMKPTHIDRHLNAASHYCPAQKQGVINTLSRHHLWFKKERKE</sequence>
<dbReference type="Proteomes" id="UP001159042">
    <property type="component" value="Unassembled WGS sequence"/>
</dbReference>
<evidence type="ECO:0000313" key="1">
    <source>
        <dbReference type="EMBL" id="KAJ8914471.1"/>
    </source>
</evidence>
<protein>
    <submittedName>
        <fullName evidence="1">Uncharacterized protein</fullName>
    </submittedName>
</protein>